<organism evidence="2 3">
    <name type="scientific">Rotaria magnacalcarata</name>
    <dbReference type="NCBI Taxonomy" id="392030"/>
    <lineage>
        <taxon>Eukaryota</taxon>
        <taxon>Metazoa</taxon>
        <taxon>Spiralia</taxon>
        <taxon>Gnathifera</taxon>
        <taxon>Rotifera</taxon>
        <taxon>Eurotatoria</taxon>
        <taxon>Bdelloidea</taxon>
        <taxon>Philodinida</taxon>
        <taxon>Philodinidae</taxon>
        <taxon>Rotaria</taxon>
    </lineage>
</organism>
<dbReference type="AlphaFoldDB" id="A0A8S3BLB7"/>
<evidence type="ECO:0000313" key="2">
    <source>
        <dbReference type="EMBL" id="CAF4840511.1"/>
    </source>
</evidence>
<protein>
    <submittedName>
        <fullName evidence="2">Uncharacterized protein</fullName>
    </submittedName>
</protein>
<gene>
    <name evidence="1" type="ORF">SMN809_LOCUS46940</name>
    <name evidence="2" type="ORF">SMN809_LOCUS48916</name>
</gene>
<comment type="caution">
    <text evidence="2">The sequence shown here is derived from an EMBL/GenBank/DDBJ whole genome shotgun (WGS) entry which is preliminary data.</text>
</comment>
<sequence length="31" mass="3392">MLQHCGSVVNWKRVQGANGKLQGNSIINILL</sequence>
<reference evidence="2" key="1">
    <citation type="submission" date="2021-02" db="EMBL/GenBank/DDBJ databases">
        <authorList>
            <person name="Nowell W R."/>
        </authorList>
    </citation>
    <scope>NUCLEOTIDE SEQUENCE</scope>
</reference>
<feature type="non-terminal residue" evidence="2">
    <location>
        <position position="31"/>
    </location>
</feature>
<dbReference type="EMBL" id="CAJOBI010147254">
    <property type="protein sequence ID" value="CAF4795318.1"/>
    <property type="molecule type" value="Genomic_DNA"/>
</dbReference>
<dbReference type="Proteomes" id="UP000676336">
    <property type="component" value="Unassembled WGS sequence"/>
</dbReference>
<feature type="non-terminal residue" evidence="2">
    <location>
        <position position="1"/>
    </location>
</feature>
<dbReference type="EMBL" id="CAJOBI010158278">
    <property type="protein sequence ID" value="CAF4840511.1"/>
    <property type="molecule type" value="Genomic_DNA"/>
</dbReference>
<evidence type="ECO:0000313" key="3">
    <source>
        <dbReference type="Proteomes" id="UP000676336"/>
    </source>
</evidence>
<proteinExistence type="predicted"/>
<accession>A0A8S3BLB7</accession>
<name>A0A8S3BLB7_9BILA</name>
<evidence type="ECO:0000313" key="1">
    <source>
        <dbReference type="EMBL" id="CAF4795318.1"/>
    </source>
</evidence>